<feature type="domain" description="TerD" evidence="2">
    <location>
        <begin position="2"/>
        <end position="176"/>
    </location>
</feature>
<evidence type="ECO:0000313" key="4">
    <source>
        <dbReference type="Proteomes" id="UP001296993"/>
    </source>
</evidence>
<sequence>MTAENPDLNRLVVGLGWSVVASKGPQAEPVAAAILCARDGSALSNEHMVFFNQLASPEGSVGYSTEDSGAFLGEEDQEQIDVDLPGVPEDVAKICFVVYIDPELRGPGTFSTVRDAYIRVANTDNFELLRFDVPTSAATNINAMVFGELYRHASGWKFRAIGQGYSTGLRGVAADFRVAL</sequence>
<dbReference type="CDD" id="cd06974">
    <property type="entry name" value="TerD_like"/>
    <property type="match status" value="1"/>
</dbReference>
<dbReference type="Gene3D" id="2.60.60.30">
    <property type="entry name" value="sav2460 like domains"/>
    <property type="match status" value="1"/>
</dbReference>
<dbReference type="PANTHER" id="PTHR32097:SF4">
    <property type="entry name" value="GENERAL STRESS PROTEIN 16U"/>
    <property type="match status" value="1"/>
</dbReference>
<proteinExistence type="inferred from homology"/>
<evidence type="ECO:0000259" key="2">
    <source>
        <dbReference type="Pfam" id="PF02342"/>
    </source>
</evidence>
<name>A0ABS4XIB9_9MICC</name>
<comment type="similarity">
    <text evidence="1">Belongs to the CAPAB/TerDEXZ family.</text>
</comment>
<dbReference type="Proteomes" id="UP001296993">
    <property type="component" value="Unassembled WGS sequence"/>
</dbReference>
<evidence type="ECO:0000313" key="3">
    <source>
        <dbReference type="EMBL" id="MBP2388206.1"/>
    </source>
</evidence>
<protein>
    <submittedName>
        <fullName evidence="3">Tellurium resistance protein TerD</fullName>
    </submittedName>
</protein>
<dbReference type="InterPro" id="IPR051324">
    <property type="entry name" value="Stress/Tellurium_Resist"/>
</dbReference>
<dbReference type="PANTHER" id="PTHR32097">
    <property type="entry name" value="CAMP-BINDING PROTEIN 1-RELATED"/>
    <property type="match status" value="1"/>
</dbReference>
<comment type="caution">
    <text evidence="3">The sequence shown here is derived from an EMBL/GenBank/DDBJ whole genome shotgun (WGS) entry which is preliminary data.</text>
</comment>
<gene>
    <name evidence="3" type="ORF">JOF47_003717</name>
</gene>
<organism evidence="3 4">
    <name type="scientific">Paeniglutamicibacter kerguelensis</name>
    <dbReference type="NCBI Taxonomy" id="254788"/>
    <lineage>
        <taxon>Bacteria</taxon>
        <taxon>Bacillati</taxon>
        <taxon>Actinomycetota</taxon>
        <taxon>Actinomycetes</taxon>
        <taxon>Micrococcales</taxon>
        <taxon>Micrococcaceae</taxon>
        <taxon>Paeniglutamicibacter</taxon>
    </lineage>
</organism>
<accession>A0ABS4XIB9</accession>
<keyword evidence="4" id="KW-1185">Reference proteome</keyword>
<dbReference type="Pfam" id="PF02342">
    <property type="entry name" value="TerD"/>
    <property type="match status" value="1"/>
</dbReference>
<reference evidence="3 4" key="1">
    <citation type="submission" date="2021-03" db="EMBL/GenBank/DDBJ databases">
        <title>Sequencing the genomes of 1000 actinobacteria strains.</title>
        <authorList>
            <person name="Klenk H.-P."/>
        </authorList>
    </citation>
    <scope>NUCLEOTIDE SEQUENCE [LARGE SCALE GENOMIC DNA]</scope>
    <source>
        <strain evidence="3 4">DSM 15797</strain>
    </source>
</reference>
<dbReference type="InterPro" id="IPR003325">
    <property type="entry name" value="TerD"/>
</dbReference>
<dbReference type="EMBL" id="JAGIOF010000001">
    <property type="protein sequence ID" value="MBP2388206.1"/>
    <property type="molecule type" value="Genomic_DNA"/>
</dbReference>
<evidence type="ECO:0000256" key="1">
    <source>
        <dbReference type="ARBA" id="ARBA00008775"/>
    </source>
</evidence>